<reference evidence="4" key="1">
    <citation type="submission" date="2022-06" db="EMBL/GenBank/DDBJ databases">
        <title>Sequencing the genomes of 1000 actinobacteria strains.</title>
        <authorList>
            <person name="Klenk H.-P."/>
        </authorList>
    </citation>
    <scope>NUCLEOTIDE SEQUENCE</scope>
    <source>
        <strain evidence="4">DSM 46694</strain>
    </source>
</reference>
<accession>A0A9X2GQS3</accession>
<dbReference type="PANTHER" id="PTHR43639">
    <property type="entry name" value="OXIDOREDUCTASE, SHORT-CHAIN DEHYDROGENASE/REDUCTASE FAMILY (AFU_ORTHOLOGUE AFUA_5G02870)"/>
    <property type="match status" value="1"/>
</dbReference>
<sequence>MELDGLVAVVTGGASGLGAAIVDGLASRGADVVYGDLRDRAEEDLRDRAEHGVRDGAGGGGYNPRDRADGRGPGSAGGGGYEPQERAGGGGRDPEGLREREGGQASGRTRFHPLDVRDPRSWQALAAEVRATYGRLDLLVNNAGVSTRADLLTTTDDDWDRILRTNLWAPWAGIRTFVEELTASPRASVVNIGSVYGHIPPPPPPAPPSSIAYQVSKAGLHMLTRTAAVELAPRGIRVNSVLPGVFITPLLQDLPAEHLRPRVERAPMARPGDPADVAAAVCYLASPQASFVTGVLLPVDGGYTAS</sequence>
<gene>
    <name evidence="4" type="ORF">HD597_009092</name>
</gene>
<dbReference type="FunFam" id="3.40.50.720:FF:000084">
    <property type="entry name" value="Short-chain dehydrogenase reductase"/>
    <property type="match status" value="1"/>
</dbReference>
<feature type="compositionally biased region" description="Basic and acidic residues" evidence="3">
    <location>
        <begin position="92"/>
        <end position="102"/>
    </location>
</feature>
<comment type="caution">
    <text evidence="4">The sequence shown here is derived from an EMBL/GenBank/DDBJ whole genome shotgun (WGS) entry which is preliminary data.</text>
</comment>
<dbReference type="InterPro" id="IPR002347">
    <property type="entry name" value="SDR_fam"/>
</dbReference>
<evidence type="ECO:0000256" key="1">
    <source>
        <dbReference type="ARBA" id="ARBA00006484"/>
    </source>
</evidence>
<dbReference type="SUPFAM" id="SSF51735">
    <property type="entry name" value="NAD(P)-binding Rossmann-fold domains"/>
    <property type="match status" value="1"/>
</dbReference>
<evidence type="ECO:0000256" key="2">
    <source>
        <dbReference type="ARBA" id="ARBA00023002"/>
    </source>
</evidence>
<evidence type="ECO:0000256" key="3">
    <source>
        <dbReference type="SAM" id="MobiDB-lite"/>
    </source>
</evidence>
<dbReference type="PRINTS" id="PR00080">
    <property type="entry name" value="SDRFAMILY"/>
</dbReference>
<keyword evidence="2" id="KW-0560">Oxidoreductase</keyword>
<feature type="region of interest" description="Disordered" evidence="3">
    <location>
        <begin position="45"/>
        <end position="115"/>
    </location>
</feature>
<dbReference type="Pfam" id="PF13561">
    <property type="entry name" value="adh_short_C2"/>
    <property type="match status" value="1"/>
</dbReference>
<comment type="similarity">
    <text evidence="1">Belongs to the short-chain dehydrogenases/reductases (SDR) family.</text>
</comment>
<evidence type="ECO:0000313" key="5">
    <source>
        <dbReference type="Proteomes" id="UP001139648"/>
    </source>
</evidence>
<feature type="compositionally biased region" description="Basic and acidic residues" evidence="3">
    <location>
        <begin position="45"/>
        <end position="54"/>
    </location>
</feature>
<dbReference type="PANTHER" id="PTHR43639:SF1">
    <property type="entry name" value="SHORT-CHAIN DEHYDROGENASE_REDUCTASE FAMILY PROTEIN"/>
    <property type="match status" value="1"/>
</dbReference>
<protein>
    <submittedName>
        <fullName evidence="4">NAD(P)-dependent dehydrogenase (Short-subunit alcohol dehydrogenase family)</fullName>
    </submittedName>
</protein>
<evidence type="ECO:0000313" key="4">
    <source>
        <dbReference type="EMBL" id="MCP2362072.1"/>
    </source>
</evidence>
<keyword evidence="5" id="KW-1185">Reference proteome</keyword>
<dbReference type="Gene3D" id="3.40.50.720">
    <property type="entry name" value="NAD(P)-binding Rossmann-like Domain"/>
    <property type="match status" value="1"/>
</dbReference>
<dbReference type="InterPro" id="IPR036291">
    <property type="entry name" value="NAD(P)-bd_dom_sf"/>
</dbReference>
<name>A0A9X2GQS3_9ACTN</name>
<dbReference type="AlphaFoldDB" id="A0A9X2GQS3"/>
<feature type="compositionally biased region" description="Gly residues" evidence="3">
    <location>
        <begin position="71"/>
        <end position="91"/>
    </location>
</feature>
<dbReference type="GO" id="GO:0016491">
    <property type="term" value="F:oxidoreductase activity"/>
    <property type="evidence" value="ECO:0007669"/>
    <property type="project" value="UniProtKB-KW"/>
</dbReference>
<dbReference type="Proteomes" id="UP001139648">
    <property type="component" value="Unassembled WGS sequence"/>
</dbReference>
<organism evidence="4 5">
    <name type="scientific">Nonomuraea thailandensis</name>
    <dbReference type="NCBI Taxonomy" id="1188745"/>
    <lineage>
        <taxon>Bacteria</taxon>
        <taxon>Bacillati</taxon>
        <taxon>Actinomycetota</taxon>
        <taxon>Actinomycetes</taxon>
        <taxon>Streptosporangiales</taxon>
        <taxon>Streptosporangiaceae</taxon>
        <taxon>Nonomuraea</taxon>
    </lineage>
</organism>
<dbReference type="CDD" id="cd05233">
    <property type="entry name" value="SDR_c"/>
    <property type="match status" value="1"/>
</dbReference>
<dbReference type="PRINTS" id="PR00081">
    <property type="entry name" value="GDHRDH"/>
</dbReference>
<proteinExistence type="inferred from homology"/>
<dbReference type="RefSeq" id="WP_253752456.1">
    <property type="nucleotide sequence ID" value="NZ_BAABKA010000027.1"/>
</dbReference>
<dbReference type="EMBL" id="JAMZEB010000002">
    <property type="protein sequence ID" value="MCP2362072.1"/>
    <property type="molecule type" value="Genomic_DNA"/>
</dbReference>